<dbReference type="Pfam" id="PF07593">
    <property type="entry name" value="UnbV_ASPIC"/>
    <property type="match status" value="1"/>
</dbReference>
<proteinExistence type="predicted"/>
<evidence type="ECO:0000256" key="1">
    <source>
        <dbReference type="ARBA" id="ARBA00022729"/>
    </source>
</evidence>
<name>A0A916RSL3_9BACT</name>
<gene>
    <name evidence="5" type="ORF">GCM10011507_16250</name>
</gene>
<dbReference type="InterPro" id="IPR013517">
    <property type="entry name" value="FG-GAP"/>
</dbReference>
<evidence type="ECO:0000256" key="3">
    <source>
        <dbReference type="SAM" id="SignalP"/>
    </source>
</evidence>
<dbReference type="Proteomes" id="UP000648801">
    <property type="component" value="Unassembled WGS sequence"/>
</dbReference>
<sequence>MTMRRMQFACCFLLLVACAGCRKKSASRPNAAATTAQHPAAPIASAQTPVDVRPSGPVTFTDITEQAGIRFRHNSGAFGKKYLPETMGSGVCFIDYDKDGYQDILLVNSTDWPDHKTRHSYPALYHNNGDGTFTDVTRQAGLGVEMYGMGCAVGDFDNDGYDDIYITAVGRNHLFRNLGNGKFADVTAKAKVSDPGFSTSAIWFDYDNDGKLDLFVSHYVNWSEATDQFCSLDGKSKSYCTPNAYKGQSVTLFHNLGHGVFEDVTKKAGLYDPTSKSLGIAMLDFDNDGWMDLFVANDTQPDKLYRNNHDGTFTDMGVAAGVAYGESGATRAGMGVDAGDYDHSGRQGLLVGNFTNEGMALYHNEGGGLFRDASLTSGIATASLRSLTFGTFFFDYDLDGLLDIFAANGHVADDISVTQPSLSYAEQPLLFHNLGHGRFEDVTGRVGPDLRRRMVARGAAYADIDLDGDLDVIVTSSNGPAHLFRNDNGNKNDMLRVKLVGTRSNRDGIGAKVTLTTSKGLRQFALVKSGSSYLSQSELPLTFGLGKPEDGTTARLDIVWPSGHRDSIANIKPDQFLTVEEGKGIVSAQPIVFTPHKAASHP</sequence>
<dbReference type="PANTHER" id="PTHR16026">
    <property type="entry name" value="CARTILAGE ACIDIC PROTEIN 1"/>
    <property type="match status" value="1"/>
</dbReference>
<dbReference type="AlphaFoldDB" id="A0A916RSL3"/>
<feature type="chain" id="PRO_5037502876" evidence="3">
    <location>
        <begin position="20"/>
        <end position="602"/>
    </location>
</feature>
<dbReference type="PANTHER" id="PTHR16026:SF0">
    <property type="entry name" value="CARTILAGE ACIDIC PROTEIN 1"/>
    <property type="match status" value="1"/>
</dbReference>
<dbReference type="EMBL" id="BMJB01000001">
    <property type="protein sequence ID" value="GGA65416.1"/>
    <property type="molecule type" value="Genomic_DNA"/>
</dbReference>
<dbReference type="SUPFAM" id="SSF69318">
    <property type="entry name" value="Integrin alpha N-terminal domain"/>
    <property type="match status" value="1"/>
</dbReference>
<evidence type="ECO:0000259" key="4">
    <source>
        <dbReference type="Pfam" id="PF07593"/>
    </source>
</evidence>
<feature type="compositionally biased region" description="Low complexity" evidence="2">
    <location>
        <begin position="32"/>
        <end position="44"/>
    </location>
</feature>
<evidence type="ECO:0000313" key="5">
    <source>
        <dbReference type="EMBL" id="GGA65416.1"/>
    </source>
</evidence>
<comment type="caution">
    <text evidence="5">The sequence shown here is derived from an EMBL/GenBank/DDBJ whole genome shotgun (WGS) entry which is preliminary data.</text>
</comment>
<reference evidence="5" key="1">
    <citation type="journal article" date="2014" name="Int. J. Syst. Evol. Microbiol.">
        <title>Complete genome sequence of Corynebacterium casei LMG S-19264T (=DSM 44701T), isolated from a smear-ripened cheese.</title>
        <authorList>
            <consortium name="US DOE Joint Genome Institute (JGI-PGF)"/>
            <person name="Walter F."/>
            <person name="Albersmeier A."/>
            <person name="Kalinowski J."/>
            <person name="Ruckert C."/>
        </authorList>
    </citation>
    <scope>NUCLEOTIDE SEQUENCE</scope>
    <source>
        <strain evidence="5">CGMCC 1.15447</strain>
    </source>
</reference>
<feature type="domain" description="ASPIC/UnbV" evidence="4">
    <location>
        <begin position="508"/>
        <end position="578"/>
    </location>
</feature>
<keyword evidence="1 3" id="KW-0732">Signal</keyword>
<protein>
    <submittedName>
        <fullName evidence="5">RNA-binding protein</fullName>
    </submittedName>
</protein>
<dbReference type="RefSeq" id="WP_229668795.1">
    <property type="nucleotide sequence ID" value="NZ_BMJB01000001.1"/>
</dbReference>
<reference evidence="5" key="2">
    <citation type="submission" date="2020-09" db="EMBL/GenBank/DDBJ databases">
        <authorList>
            <person name="Sun Q."/>
            <person name="Zhou Y."/>
        </authorList>
    </citation>
    <scope>NUCLEOTIDE SEQUENCE</scope>
    <source>
        <strain evidence="5">CGMCC 1.15447</strain>
    </source>
</reference>
<evidence type="ECO:0000313" key="6">
    <source>
        <dbReference type="Proteomes" id="UP000648801"/>
    </source>
</evidence>
<dbReference type="InterPro" id="IPR011519">
    <property type="entry name" value="UnbV_ASPIC"/>
</dbReference>
<evidence type="ECO:0000256" key="2">
    <source>
        <dbReference type="SAM" id="MobiDB-lite"/>
    </source>
</evidence>
<feature type="signal peptide" evidence="3">
    <location>
        <begin position="1"/>
        <end position="19"/>
    </location>
</feature>
<feature type="region of interest" description="Disordered" evidence="2">
    <location>
        <begin position="32"/>
        <end position="54"/>
    </location>
</feature>
<keyword evidence="6" id="KW-1185">Reference proteome</keyword>
<dbReference type="InterPro" id="IPR027039">
    <property type="entry name" value="Crtac1"/>
</dbReference>
<dbReference type="Pfam" id="PF13517">
    <property type="entry name" value="FG-GAP_3"/>
    <property type="match status" value="2"/>
</dbReference>
<organism evidence="5 6">
    <name type="scientific">Edaphobacter acidisoli</name>
    <dbReference type="NCBI Taxonomy" id="2040573"/>
    <lineage>
        <taxon>Bacteria</taxon>
        <taxon>Pseudomonadati</taxon>
        <taxon>Acidobacteriota</taxon>
        <taxon>Terriglobia</taxon>
        <taxon>Terriglobales</taxon>
        <taxon>Acidobacteriaceae</taxon>
        <taxon>Edaphobacter</taxon>
    </lineage>
</organism>
<dbReference type="Gene3D" id="2.130.10.130">
    <property type="entry name" value="Integrin alpha, N-terminal"/>
    <property type="match status" value="2"/>
</dbReference>
<dbReference type="InterPro" id="IPR028994">
    <property type="entry name" value="Integrin_alpha_N"/>
</dbReference>
<dbReference type="PROSITE" id="PS51257">
    <property type="entry name" value="PROKAR_LIPOPROTEIN"/>
    <property type="match status" value="1"/>
</dbReference>
<accession>A0A916RSL3</accession>